<dbReference type="EMBL" id="JBBPBK010000003">
    <property type="protein sequence ID" value="KAK9287736.1"/>
    <property type="molecule type" value="Genomic_DNA"/>
</dbReference>
<comment type="caution">
    <text evidence="2">The sequence shown here is derived from an EMBL/GenBank/DDBJ whole genome shotgun (WGS) entry which is preliminary data.</text>
</comment>
<dbReference type="PANTHER" id="PTHR47605">
    <property type="entry name" value="TRANSCRIPTIONAL ELONGATION REGULATOR MINIYO"/>
    <property type="match status" value="1"/>
</dbReference>
<evidence type="ECO:0000313" key="3">
    <source>
        <dbReference type="Proteomes" id="UP001415857"/>
    </source>
</evidence>
<proteinExistence type="predicted"/>
<dbReference type="Proteomes" id="UP001415857">
    <property type="component" value="Unassembled WGS sequence"/>
</dbReference>
<reference evidence="2 3" key="1">
    <citation type="journal article" date="2024" name="Plant J.">
        <title>Genome sequences and population genomics reveal climatic adaptation and genomic divergence between two closely related sweetgum species.</title>
        <authorList>
            <person name="Xu W.Q."/>
            <person name="Ren C.Q."/>
            <person name="Zhang X.Y."/>
            <person name="Comes H.P."/>
            <person name="Liu X.H."/>
            <person name="Li Y.G."/>
            <person name="Kettle C.J."/>
            <person name="Jalonen R."/>
            <person name="Gaisberger H."/>
            <person name="Ma Y.Z."/>
            <person name="Qiu Y.X."/>
        </authorList>
    </citation>
    <scope>NUCLEOTIDE SEQUENCE [LARGE SCALE GENOMIC DNA]</scope>
    <source>
        <strain evidence="2">Hangzhou</strain>
    </source>
</reference>
<feature type="domain" description="RPAP1/MINIYO-like TPR repeats" evidence="1">
    <location>
        <begin position="200"/>
        <end position="259"/>
    </location>
</feature>
<keyword evidence="3" id="KW-1185">Reference proteome</keyword>
<dbReference type="PANTHER" id="PTHR47605:SF2">
    <property type="entry name" value="TRANSCRIPTIONAL ELONGATION REGULATOR MINIYO"/>
    <property type="match status" value="1"/>
</dbReference>
<protein>
    <recommendedName>
        <fullName evidence="1">RPAP1/MINIYO-like TPR repeats domain-containing protein</fullName>
    </recommendedName>
</protein>
<dbReference type="AlphaFoldDB" id="A0AAP0RYX6"/>
<gene>
    <name evidence="2" type="ORF">L1049_016176</name>
</gene>
<evidence type="ECO:0000313" key="2">
    <source>
        <dbReference type="EMBL" id="KAK9287736.1"/>
    </source>
</evidence>
<organism evidence="2 3">
    <name type="scientific">Liquidambar formosana</name>
    <name type="common">Formosan gum</name>
    <dbReference type="NCBI Taxonomy" id="63359"/>
    <lineage>
        <taxon>Eukaryota</taxon>
        <taxon>Viridiplantae</taxon>
        <taxon>Streptophyta</taxon>
        <taxon>Embryophyta</taxon>
        <taxon>Tracheophyta</taxon>
        <taxon>Spermatophyta</taxon>
        <taxon>Magnoliopsida</taxon>
        <taxon>eudicotyledons</taxon>
        <taxon>Gunneridae</taxon>
        <taxon>Pentapetalae</taxon>
        <taxon>Saxifragales</taxon>
        <taxon>Altingiaceae</taxon>
        <taxon>Liquidambar</taxon>
    </lineage>
</organism>
<sequence length="352" mass="39746">MGVLEEEKSRDVYEALQELYGQLLDITRFSESTKRSVEALRFQSEIHESYSTFIETFVEQLAAVSYGDLIYGRQVAFYLHHQVESPVRLAWNALSNAHVLELLPPLHCVWLGGWKGGGKGNGEGMKNPFLGKGNLLSLLLFASENLPEAAMDDDQPRYTCLKLELTTDSKTEPIFVEASWFATHFDLSIIDGLHAWICNALEKCFAEAEGYLEPVEDDEGILEAYVKSWVSGALDRASTRGSITFTLVLHHLSSFIFHHCTSDKLLLRNKLVESLLRDYSRKQQHEGMMLDFIQYNKPSASQNPEQNEGALQTSEIERRFEVLTEACEGNSSLLTEVEKLKSFFGGKQYVAT</sequence>
<dbReference type="Pfam" id="PF25766">
    <property type="entry name" value="TPR_RPAP1"/>
    <property type="match status" value="1"/>
</dbReference>
<dbReference type="InterPro" id="IPR057989">
    <property type="entry name" value="TPR_RPAP1/MINIYO-like"/>
</dbReference>
<name>A0AAP0RYX6_LIQFO</name>
<accession>A0AAP0RYX6</accession>
<evidence type="ECO:0000259" key="1">
    <source>
        <dbReference type="Pfam" id="PF25766"/>
    </source>
</evidence>
<dbReference type="InterPro" id="IPR055326">
    <property type="entry name" value="MINIYO"/>
</dbReference>